<evidence type="ECO:0000313" key="2">
    <source>
        <dbReference type="Proteomes" id="UP001501758"/>
    </source>
</evidence>
<protein>
    <submittedName>
        <fullName evidence="1">Uncharacterized protein</fullName>
    </submittedName>
</protein>
<comment type="caution">
    <text evidence="1">The sequence shown here is derived from an EMBL/GenBank/DDBJ whole genome shotgun (WGS) entry which is preliminary data.</text>
</comment>
<gene>
    <name evidence="1" type="ORF">GCM10009430_16430</name>
</gene>
<dbReference type="Proteomes" id="UP001501758">
    <property type="component" value="Unassembled WGS sequence"/>
</dbReference>
<proteinExistence type="predicted"/>
<name>A0ABP3TYE8_9FLAO</name>
<dbReference type="RefSeq" id="WP_343911848.1">
    <property type="nucleotide sequence ID" value="NZ_BAAAGE010000001.1"/>
</dbReference>
<organism evidence="1 2">
    <name type="scientific">Aquimarina litoralis</name>
    <dbReference type="NCBI Taxonomy" id="584605"/>
    <lineage>
        <taxon>Bacteria</taxon>
        <taxon>Pseudomonadati</taxon>
        <taxon>Bacteroidota</taxon>
        <taxon>Flavobacteriia</taxon>
        <taxon>Flavobacteriales</taxon>
        <taxon>Flavobacteriaceae</taxon>
        <taxon>Aquimarina</taxon>
    </lineage>
</organism>
<keyword evidence="2" id="KW-1185">Reference proteome</keyword>
<sequence>MEKIITPKNEYNSLDALYEVIKTISALSITKEYDSWEVRRDSNGQMAQCIVVKKSAMHAIKLYLTNTNEVKINYIIPNKMMHAYFGKSVKVRRDIIEILTGKIKDIILAPSQKKVFEELQTIVCKVIT</sequence>
<accession>A0ABP3TYE8</accession>
<reference evidence="2" key="1">
    <citation type="journal article" date="2019" name="Int. J. Syst. Evol. Microbiol.">
        <title>The Global Catalogue of Microorganisms (GCM) 10K type strain sequencing project: providing services to taxonomists for standard genome sequencing and annotation.</title>
        <authorList>
            <consortium name="The Broad Institute Genomics Platform"/>
            <consortium name="The Broad Institute Genome Sequencing Center for Infectious Disease"/>
            <person name="Wu L."/>
            <person name="Ma J."/>
        </authorList>
    </citation>
    <scope>NUCLEOTIDE SEQUENCE [LARGE SCALE GENOMIC DNA]</scope>
    <source>
        <strain evidence="2">JCM 15974</strain>
    </source>
</reference>
<evidence type="ECO:0000313" key="1">
    <source>
        <dbReference type="EMBL" id="GAA0718377.1"/>
    </source>
</evidence>
<dbReference type="EMBL" id="BAAAGE010000001">
    <property type="protein sequence ID" value="GAA0718377.1"/>
    <property type="molecule type" value="Genomic_DNA"/>
</dbReference>